<gene>
    <name evidence="11" type="primary">blaA</name>
    <name evidence="11" type="ORF">GCM10007877_25550</name>
</gene>
<evidence type="ECO:0000313" key="12">
    <source>
        <dbReference type="Proteomes" id="UP001156870"/>
    </source>
</evidence>
<evidence type="ECO:0000256" key="7">
    <source>
        <dbReference type="PIRSR" id="PIRSR602137-50"/>
    </source>
</evidence>
<evidence type="ECO:0000313" key="11">
    <source>
        <dbReference type="EMBL" id="GLS26836.1"/>
    </source>
</evidence>
<dbReference type="GO" id="GO:0008658">
    <property type="term" value="F:penicillin binding"/>
    <property type="evidence" value="ECO:0007669"/>
    <property type="project" value="InterPro"/>
</dbReference>
<evidence type="ECO:0000256" key="3">
    <source>
        <dbReference type="ARBA" id="ARBA00012865"/>
    </source>
</evidence>
<evidence type="ECO:0000259" key="10">
    <source>
        <dbReference type="Pfam" id="PF00905"/>
    </source>
</evidence>
<protein>
    <recommendedName>
        <fullName evidence="3 8">Beta-lactamase</fullName>
        <ecNumber evidence="3 8">3.5.2.6</ecNumber>
    </recommendedName>
</protein>
<feature type="signal peptide" evidence="9">
    <location>
        <begin position="1"/>
        <end position="21"/>
    </location>
</feature>
<evidence type="ECO:0000256" key="4">
    <source>
        <dbReference type="ARBA" id="ARBA00022729"/>
    </source>
</evidence>
<keyword evidence="12" id="KW-1185">Reference proteome</keyword>
<dbReference type="NCBIfam" id="NF012161">
    <property type="entry name" value="bla_class_D_main"/>
    <property type="match status" value="1"/>
</dbReference>
<dbReference type="RefSeq" id="WP_232593624.1">
    <property type="nucleotide sequence ID" value="NZ_BSPD01000062.1"/>
</dbReference>
<keyword evidence="6 8" id="KW-0046">Antibiotic resistance</keyword>
<dbReference type="GO" id="GO:0017001">
    <property type="term" value="P:antibiotic catabolic process"/>
    <property type="evidence" value="ECO:0007669"/>
    <property type="project" value="InterPro"/>
</dbReference>
<feature type="domain" description="Penicillin-binding protein transpeptidase" evidence="10">
    <location>
        <begin position="59"/>
        <end position="257"/>
    </location>
</feature>
<dbReference type="EMBL" id="BSPD01000062">
    <property type="protein sequence ID" value="GLS26836.1"/>
    <property type="molecule type" value="Genomic_DNA"/>
</dbReference>
<dbReference type="PROSITE" id="PS00337">
    <property type="entry name" value="BETA_LACTAMASE_D"/>
    <property type="match status" value="1"/>
</dbReference>
<comment type="caution">
    <text evidence="11">The sequence shown here is derived from an EMBL/GenBank/DDBJ whole genome shotgun (WGS) entry which is preliminary data.</text>
</comment>
<dbReference type="Proteomes" id="UP001156870">
    <property type="component" value="Unassembled WGS sequence"/>
</dbReference>
<dbReference type="GO" id="GO:0046677">
    <property type="term" value="P:response to antibiotic"/>
    <property type="evidence" value="ECO:0007669"/>
    <property type="project" value="UniProtKB-UniRule"/>
</dbReference>
<evidence type="ECO:0000256" key="8">
    <source>
        <dbReference type="RuleBase" id="RU361140"/>
    </source>
</evidence>
<dbReference type="InterPro" id="IPR001460">
    <property type="entry name" value="PCN-bd_Tpept"/>
</dbReference>
<organism evidence="11 12">
    <name type="scientific">Marinibactrum halimedae</name>
    <dbReference type="NCBI Taxonomy" id="1444977"/>
    <lineage>
        <taxon>Bacteria</taxon>
        <taxon>Pseudomonadati</taxon>
        <taxon>Pseudomonadota</taxon>
        <taxon>Gammaproteobacteria</taxon>
        <taxon>Cellvibrionales</taxon>
        <taxon>Cellvibrionaceae</taxon>
        <taxon>Marinibactrum</taxon>
    </lineage>
</organism>
<dbReference type="EC" id="3.5.2.6" evidence="3 8"/>
<comment type="similarity">
    <text evidence="2 8">Belongs to the class-D beta-lactamase family.</text>
</comment>
<accession>A0AA37T6T6</accession>
<dbReference type="InterPro" id="IPR002137">
    <property type="entry name" value="Beta-lactam_class-D_AS"/>
</dbReference>
<evidence type="ECO:0000256" key="1">
    <source>
        <dbReference type="ARBA" id="ARBA00001526"/>
    </source>
</evidence>
<proteinExistence type="inferred from homology"/>
<reference evidence="11 12" key="1">
    <citation type="journal article" date="2014" name="Int. J. Syst. Evol. Microbiol.">
        <title>Complete genome sequence of Corynebacterium casei LMG S-19264T (=DSM 44701T), isolated from a smear-ripened cheese.</title>
        <authorList>
            <consortium name="US DOE Joint Genome Institute (JGI-PGF)"/>
            <person name="Walter F."/>
            <person name="Albersmeier A."/>
            <person name="Kalinowski J."/>
            <person name="Ruckert C."/>
        </authorList>
    </citation>
    <scope>NUCLEOTIDE SEQUENCE [LARGE SCALE GENOMIC DNA]</scope>
    <source>
        <strain evidence="11 12">NBRC 110095</strain>
    </source>
</reference>
<dbReference type="SUPFAM" id="SSF56601">
    <property type="entry name" value="beta-lactamase/transpeptidase-like"/>
    <property type="match status" value="1"/>
</dbReference>
<keyword evidence="4 9" id="KW-0732">Signal</keyword>
<dbReference type="GO" id="GO:0008800">
    <property type="term" value="F:beta-lactamase activity"/>
    <property type="evidence" value="ECO:0007669"/>
    <property type="project" value="UniProtKB-UniRule"/>
</dbReference>
<dbReference type="Gene3D" id="3.40.710.10">
    <property type="entry name" value="DD-peptidase/beta-lactamase superfamily"/>
    <property type="match status" value="1"/>
</dbReference>
<dbReference type="Pfam" id="PF00905">
    <property type="entry name" value="Transpeptidase"/>
    <property type="match status" value="1"/>
</dbReference>
<evidence type="ECO:0000256" key="5">
    <source>
        <dbReference type="ARBA" id="ARBA00022801"/>
    </source>
</evidence>
<evidence type="ECO:0000256" key="9">
    <source>
        <dbReference type="SAM" id="SignalP"/>
    </source>
</evidence>
<feature type="active site" description="Acyl-ester intermediate" evidence="7">
    <location>
        <position position="72"/>
    </location>
</feature>
<dbReference type="AlphaFoldDB" id="A0AA37T6T6"/>
<name>A0AA37T6T6_9GAMM</name>
<feature type="chain" id="PRO_5041285824" description="Beta-lactamase" evidence="9">
    <location>
        <begin position="22"/>
        <end position="272"/>
    </location>
</feature>
<evidence type="ECO:0000256" key="6">
    <source>
        <dbReference type="ARBA" id="ARBA00023251"/>
    </source>
</evidence>
<keyword evidence="5 8" id="KW-0378">Hydrolase</keyword>
<dbReference type="InterPro" id="IPR012338">
    <property type="entry name" value="Beta-lactam/transpept-like"/>
</dbReference>
<sequence length="272" mass="31382">MKVQYLIFVLMSIFMVSDVFAQKEGEEKAEWKAFFDKYNTSGTILVVDDRYSSGSIGVYNRVRASKRYSPASTFKIPHTLFALDAGLIKDEFQVFPWDGVKRSFELHNQDQNLRSAMRNSALWVYEIFAKKLGEEKAQRYLQRINYGNMDPSSEQVAYWVEGNLAISAYEQVAFLKKLYRNQLPFQKEHQLLLKDVMVDAAGSNWILRAKTGWKGRYGWWVGWVEWPTGPVYFALNIDTPNGFKDLYKRKAIVKEVLISIGALMPNHSAISS</sequence>
<evidence type="ECO:0000256" key="2">
    <source>
        <dbReference type="ARBA" id="ARBA00007898"/>
    </source>
</evidence>
<feature type="modified residue" description="N6-carboxylysine" evidence="7">
    <location>
        <position position="75"/>
    </location>
</feature>
<comment type="catalytic activity">
    <reaction evidence="1 8">
        <text>a beta-lactam + H2O = a substituted beta-amino acid</text>
        <dbReference type="Rhea" id="RHEA:20401"/>
        <dbReference type="ChEBI" id="CHEBI:15377"/>
        <dbReference type="ChEBI" id="CHEBI:35627"/>
        <dbReference type="ChEBI" id="CHEBI:140347"/>
        <dbReference type="EC" id="3.5.2.6"/>
    </reaction>
</comment>